<dbReference type="EMBL" id="CP142728">
    <property type="protein sequence ID" value="WUR02937.1"/>
    <property type="molecule type" value="Genomic_DNA"/>
</dbReference>
<keyword evidence="7" id="KW-0862">Zinc</keyword>
<dbReference type="PROSITE" id="PS50158">
    <property type="entry name" value="ZF_CCHC"/>
    <property type="match status" value="1"/>
</dbReference>
<keyword evidence="4" id="KW-0255">Endonuclease</keyword>
<keyword evidence="7" id="KW-0479">Metal-binding</keyword>
<name>A0AAX4JAD7_9MICR</name>
<feature type="coiled-coil region" evidence="8">
    <location>
        <begin position="23"/>
        <end position="52"/>
    </location>
</feature>
<evidence type="ECO:0000259" key="9">
    <source>
        <dbReference type="PROSITE" id="PS50158"/>
    </source>
</evidence>
<evidence type="ECO:0000256" key="5">
    <source>
        <dbReference type="ARBA" id="ARBA00022801"/>
    </source>
</evidence>
<keyword evidence="8" id="KW-0175">Coiled coil</keyword>
<reference evidence="11" key="1">
    <citation type="journal article" date="2024" name="BMC Genomics">
        <title>Functional annotation of a divergent genome using sequence and structure-based similarity.</title>
        <authorList>
            <person name="Svedberg D."/>
            <person name="Winiger R.R."/>
            <person name="Berg A."/>
            <person name="Sharma H."/>
            <person name="Tellgren-Roth C."/>
            <person name="Debrunner-Vossbrinck B.A."/>
            <person name="Vossbrinck C.R."/>
            <person name="Barandun J."/>
        </authorList>
    </citation>
    <scope>NUCLEOTIDE SEQUENCE</scope>
    <source>
        <strain evidence="11">Illinois isolate</strain>
    </source>
</reference>
<keyword evidence="7" id="KW-0863">Zinc-finger</keyword>
<dbReference type="AlphaFoldDB" id="A0AAX4JAD7"/>
<feature type="domain" description="CCHC-type" evidence="9">
    <location>
        <begin position="83"/>
        <end position="96"/>
    </location>
</feature>
<dbReference type="GO" id="GO:0003676">
    <property type="term" value="F:nucleic acid binding"/>
    <property type="evidence" value="ECO:0007669"/>
    <property type="project" value="InterPro"/>
</dbReference>
<dbReference type="SUPFAM" id="SSF56672">
    <property type="entry name" value="DNA/RNA polymerases"/>
    <property type="match status" value="1"/>
</dbReference>
<dbReference type="RefSeq" id="XP_065329082.1">
    <property type="nucleotide sequence ID" value="XM_065473010.1"/>
</dbReference>
<dbReference type="SUPFAM" id="SSF57756">
    <property type="entry name" value="Retrovirus zinc finger-like domains"/>
    <property type="match status" value="1"/>
</dbReference>
<dbReference type="Pfam" id="PF00078">
    <property type="entry name" value="RVT_1"/>
    <property type="match status" value="1"/>
</dbReference>
<dbReference type="InterPro" id="IPR043128">
    <property type="entry name" value="Rev_trsase/Diguanyl_cyclase"/>
</dbReference>
<evidence type="ECO:0000256" key="3">
    <source>
        <dbReference type="ARBA" id="ARBA00022722"/>
    </source>
</evidence>
<dbReference type="GO" id="GO:0004519">
    <property type="term" value="F:endonuclease activity"/>
    <property type="evidence" value="ECO:0007669"/>
    <property type="project" value="UniProtKB-KW"/>
</dbReference>
<evidence type="ECO:0000256" key="4">
    <source>
        <dbReference type="ARBA" id="ARBA00022759"/>
    </source>
</evidence>
<dbReference type="InterPro" id="IPR001878">
    <property type="entry name" value="Znf_CCHC"/>
</dbReference>
<dbReference type="InterPro" id="IPR050951">
    <property type="entry name" value="Retrovirus_Pol_polyprotein"/>
</dbReference>
<keyword evidence="12" id="KW-1185">Reference proteome</keyword>
<dbReference type="InterPro" id="IPR036875">
    <property type="entry name" value="Znf_CCHC_sf"/>
</dbReference>
<dbReference type="GO" id="GO:0016787">
    <property type="term" value="F:hydrolase activity"/>
    <property type="evidence" value="ECO:0007669"/>
    <property type="project" value="UniProtKB-KW"/>
</dbReference>
<dbReference type="Pfam" id="PF17917">
    <property type="entry name" value="RT_RNaseH"/>
    <property type="match status" value="1"/>
</dbReference>
<dbReference type="CDD" id="cd09274">
    <property type="entry name" value="RNase_HI_RT_Ty3"/>
    <property type="match status" value="1"/>
</dbReference>
<dbReference type="Gene3D" id="4.10.60.10">
    <property type="entry name" value="Zinc finger, CCHC-type"/>
    <property type="match status" value="1"/>
</dbReference>
<feature type="domain" description="Reverse transcriptase" evidence="10">
    <location>
        <begin position="220"/>
        <end position="399"/>
    </location>
</feature>
<dbReference type="FunFam" id="3.10.20.370:FF:000001">
    <property type="entry name" value="Retrovirus-related Pol polyprotein from transposon 17.6-like protein"/>
    <property type="match status" value="1"/>
</dbReference>
<dbReference type="Gene3D" id="3.30.70.270">
    <property type="match status" value="2"/>
</dbReference>
<keyword evidence="1" id="KW-0808">Transferase</keyword>
<keyword evidence="5" id="KW-0378">Hydrolase</keyword>
<organism evidence="11 12">
    <name type="scientific">Vairimorpha necatrix</name>
    <dbReference type="NCBI Taxonomy" id="6039"/>
    <lineage>
        <taxon>Eukaryota</taxon>
        <taxon>Fungi</taxon>
        <taxon>Fungi incertae sedis</taxon>
        <taxon>Microsporidia</taxon>
        <taxon>Nosematidae</taxon>
        <taxon>Vairimorpha</taxon>
    </lineage>
</organism>
<dbReference type="PANTHER" id="PTHR37984:SF5">
    <property type="entry name" value="PROTEIN NYNRIN-LIKE"/>
    <property type="match status" value="1"/>
</dbReference>
<dbReference type="GO" id="GO:0003964">
    <property type="term" value="F:RNA-directed DNA polymerase activity"/>
    <property type="evidence" value="ECO:0007669"/>
    <property type="project" value="UniProtKB-KW"/>
</dbReference>
<evidence type="ECO:0000256" key="7">
    <source>
        <dbReference type="PROSITE-ProRule" id="PRU00047"/>
    </source>
</evidence>
<evidence type="ECO:0000256" key="8">
    <source>
        <dbReference type="SAM" id="Coils"/>
    </source>
</evidence>
<dbReference type="GO" id="GO:0008270">
    <property type="term" value="F:zinc ion binding"/>
    <property type="evidence" value="ECO:0007669"/>
    <property type="project" value="UniProtKB-KW"/>
</dbReference>
<dbReference type="KEGG" id="vnx:VNE69_03156"/>
<evidence type="ECO:0000256" key="6">
    <source>
        <dbReference type="ARBA" id="ARBA00022918"/>
    </source>
</evidence>
<dbReference type="Proteomes" id="UP001334084">
    <property type="component" value="Chromosome 3"/>
</dbReference>
<dbReference type="GeneID" id="90540752"/>
<evidence type="ECO:0000256" key="1">
    <source>
        <dbReference type="ARBA" id="ARBA00022679"/>
    </source>
</evidence>
<proteinExistence type="predicted"/>
<evidence type="ECO:0000259" key="10">
    <source>
        <dbReference type="PROSITE" id="PS50878"/>
    </source>
</evidence>
<dbReference type="PROSITE" id="PS50878">
    <property type="entry name" value="RT_POL"/>
    <property type="match status" value="1"/>
</dbReference>
<sequence length="623" mass="73733">MINNYMGAIPNRESTKDNWSLIIKEIEKEVRKDELKKKEEEDESKMMEIIAESVRGTVREELANRGALGKIREETTRVRSRDCFYCGRFGYMARDCFVRKRKEEDNENKHFNKYLRVHEESGSASTELRAQEYRKCGEAKRKLNLKRRGMREDRIEGGLVIEDIKAKFREIFDPRQEEIVHCKIEKCKIETPPGKKVVKRGQTIPQALMENTEKYIKGLEERKIIRRSTSEWRNPIRAIVKPNGGVRLVSNLMSLNDLVEKDPYELSNIRDIVRATQGSKWFTVIDLKEGFYHVEIEEEDKHKTAFEFNRKVYEWNSMVMGYKNSPQILQRIMNQIFEDLQGEGVEVYMDDIVIHARTKRRHDKLVIEALERLKRHKMRLNIEKIQFSQQLVKLLGVTLNGTDIEANEIKKNEASEFPQPTSVSETRRFLGMTGWFRNFIKNYAGLTIHLTDSLRGKDKKFLELKEVLRAMGKLRLPDYRKEFILRTDASNVGIGAVLLRKNDKDKWVAIQWSSKKLTPTETRYTISEKEMYAVFWGIKRFEYELRGRKFKIETDHKALNEIRKKPCFNNNRINRRIEKIQEFDFTIAYKKPEEMVVADALSRIHMEDDEKKKKIRERTAKQI</sequence>
<dbReference type="InterPro" id="IPR043502">
    <property type="entry name" value="DNA/RNA_pol_sf"/>
</dbReference>
<dbReference type="CDD" id="cd01647">
    <property type="entry name" value="RT_LTR"/>
    <property type="match status" value="1"/>
</dbReference>
<gene>
    <name evidence="11" type="ORF">VNE69_03156</name>
</gene>
<evidence type="ECO:0000313" key="11">
    <source>
        <dbReference type="EMBL" id="WUR02937.1"/>
    </source>
</evidence>
<accession>A0AAX4JAD7</accession>
<protein>
    <submittedName>
        <fullName evidence="11">Reverse transcriptase</fullName>
    </submittedName>
</protein>
<evidence type="ECO:0000313" key="12">
    <source>
        <dbReference type="Proteomes" id="UP001334084"/>
    </source>
</evidence>
<keyword evidence="2" id="KW-0548">Nucleotidyltransferase</keyword>
<dbReference type="InterPro" id="IPR041373">
    <property type="entry name" value="RT_RNaseH"/>
</dbReference>
<keyword evidence="3" id="KW-0540">Nuclease</keyword>
<dbReference type="Gene3D" id="3.10.10.10">
    <property type="entry name" value="HIV Type 1 Reverse Transcriptase, subunit A, domain 1"/>
    <property type="match status" value="1"/>
</dbReference>
<dbReference type="InterPro" id="IPR000477">
    <property type="entry name" value="RT_dom"/>
</dbReference>
<dbReference type="PANTHER" id="PTHR37984">
    <property type="entry name" value="PROTEIN CBG26694"/>
    <property type="match status" value="1"/>
</dbReference>
<evidence type="ECO:0000256" key="2">
    <source>
        <dbReference type="ARBA" id="ARBA00022695"/>
    </source>
</evidence>
<keyword evidence="6 11" id="KW-0695">RNA-directed DNA polymerase</keyword>